<feature type="non-terminal residue" evidence="2">
    <location>
        <position position="1"/>
    </location>
</feature>
<keyword evidence="1" id="KW-0812">Transmembrane</keyword>
<feature type="transmembrane region" description="Helical" evidence="1">
    <location>
        <begin position="54"/>
        <end position="74"/>
    </location>
</feature>
<proteinExistence type="predicted"/>
<organism evidence="2 3">
    <name type="scientific">Ensete ventricosum</name>
    <name type="common">Abyssinian banana</name>
    <name type="synonym">Musa ensete</name>
    <dbReference type="NCBI Taxonomy" id="4639"/>
    <lineage>
        <taxon>Eukaryota</taxon>
        <taxon>Viridiplantae</taxon>
        <taxon>Streptophyta</taxon>
        <taxon>Embryophyta</taxon>
        <taxon>Tracheophyta</taxon>
        <taxon>Spermatophyta</taxon>
        <taxon>Magnoliopsida</taxon>
        <taxon>Liliopsida</taxon>
        <taxon>Zingiberales</taxon>
        <taxon>Musaceae</taxon>
        <taxon>Ensete</taxon>
    </lineage>
</organism>
<dbReference type="EMBL" id="AMZH03012733">
    <property type="protein sequence ID" value="RRT50500.1"/>
    <property type="molecule type" value="Genomic_DNA"/>
</dbReference>
<name>A0A426YFR3_ENSVE</name>
<dbReference type="Proteomes" id="UP000287651">
    <property type="component" value="Unassembled WGS sequence"/>
</dbReference>
<evidence type="ECO:0000256" key="1">
    <source>
        <dbReference type="SAM" id="Phobius"/>
    </source>
</evidence>
<reference evidence="2 3" key="1">
    <citation type="journal article" date="2014" name="Agronomy (Basel)">
        <title>A Draft Genome Sequence for Ensete ventricosum, the Drought-Tolerant Tree Against Hunger.</title>
        <authorList>
            <person name="Harrison J."/>
            <person name="Moore K.A."/>
            <person name="Paszkiewicz K."/>
            <person name="Jones T."/>
            <person name="Grant M."/>
            <person name="Ambacheew D."/>
            <person name="Muzemil S."/>
            <person name="Studholme D.J."/>
        </authorList>
    </citation>
    <scope>NUCLEOTIDE SEQUENCE [LARGE SCALE GENOMIC DNA]</scope>
</reference>
<evidence type="ECO:0000313" key="2">
    <source>
        <dbReference type="EMBL" id="RRT50500.1"/>
    </source>
</evidence>
<comment type="caution">
    <text evidence="2">The sequence shown here is derived from an EMBL/GenBank/DDBJ whole genome shotgun (WGS) entry which is preliminary data.</text>
</comment>
<keyword evidence="1" id="KW-1133">Transmembrane helix</keyword>
<evidence type="ECO:0000313" key="3">
    <source>
        <dbReference type="Proteomes" id="UP000287651"/>
    </source>
</evidence>
<dbReference type="AlphaFoldDB" id="A0A426YFR3"/>
<protein>
    <submittedName>
        <fullName evidence="2">Uncharacterized protein</fullName>
    </submittedName>
</protein>
<dbReference type="InterPro" id="IPR021924">
    <property type="entry name" value="DUF3537"/>
</dbReference>
<gene>
    <name evidence="2" type="ORF">B296_00034747</name>
</gene>
<sequence>VEATISSNIKPLLPSRASYARSLSCAGSKLQGFRSYLMWMCIDQSDIRHGMVSWSLFLLSIFVPIVSHFVLSYVSHPSWLRRGGLSLSHLHFRSLLPLPLRLRSSLPLL</sequence>
<dbReference type="Pfam" id="PF12056">
    <property type="entry name" value="DUF3537"/>
    <property type="match status" value="1"/>
</dbReference>
<accession>A0A426YFR3</accession>
<keyword evidence="1" id="KW-0472">Membrane</keyword>